<keyword evidence="9" id="KW-0547">Nucleotide-binding</keyword>
<evidence type="ECO:0000256" key="9">
    <source>
        <dbReference type="PIRSR" id="PIRSR000350-3"/>
    </source>
</evidence>
<feature type="binding site" evidence="9">
    <location>
        <position position="225"/>
    </location>
    <ligand>
        <name>NAD(+)</name>
        <dbReference type="ChEBI" id="CHEBI:57540"/>
    </ligand>
</feature>
<dbReference type="PRINTS" id="PR00368">
    <property type="entry name" value="FADPNR"/>
</dbReference>
<dbReference type="InterPro" id="IPR050151">
    <property type="entry name" value="Class-I_Pyr_Nuc-Dis_Oxidored"/>
</dbReference>
<dbReference type="SUPFAM" id="SSF51905">
    <property type="entry name" value="FAD/NAD(P)-binding domain"/>
    <property type="match status" value="1"/>
</dbReference>
<dbReference type="InterPro" id="IPR012999">
    <property type="entry name" value="Pyr_OxRdtase_I_AS"/>
</dbReference>
<feature type="binding site" evidence="9">
    <location>
        <position position="71"/>
    </location>
    <ligand>
        <name>FAD</name>
        <dbReference type="ChEBI" id="CHEBI:57692"/>
    </ligand>
</feature>
<evidence type="ECO:0000256" key="7">
    <source>
        <dbReference type="ARBA" id="ARBA00023284"/>
    </source>
</evidence>
<evidence type="ECO:0000256" key="5">
    <source>
        <dbReference type="ARBA" id="ARBA00023027"/>
    </source>
</evidence>
<dbReference type="FunFam" id="3.30.390.30:FF:000001">
    <property type="entry name" value="Dihydrolipoyl dehydrogenase"/>
    <property type="match status" value="1"/>
</dbReference>
<dbReference type="PANTHER" id="PTHR22912:SF223">
    <property type="entry name" value="DIHYDROLIPOYL DEHYDROGENASE 1, MITOCHONDRIAL"/>
    <property type="match status" value="1"/>
</dbReference>
<comment type="miscellaneous">
    <text evidence="11">The active site is a redox-active disulfide bond.</text>
</comment>
<feature type="domain" description="Pyridine nucleotide-disulphide oxidoreductase dimerisation" evidence="12">
    <location>
        <begin position="369"/>
        <end position="477"/>
    </location>
</feature>
<dbReference type="InterPro" id="IPR036188">
    <property type="entry name" value="FAD/NAD-bd_sf"/>
</dbReference>
<keyword evidence="6" id="KW-1015">Disulfide bond</keyword>
<feature type="binding site" evidence="9">
    <location>
        <position position="136"/>
    </location>
    <ligand>
        <name>FAD</name>
        <dbReference type="ChEBI" id="CHEBI:57692"/>
    </ligand>
</feature>
<evidence type="ECO:0000256" key="1">
    <source>
        <dbReference type="ARBA" id="ARBA00007532"/>
    </source>
</evidence>
<dbReference type="PIRSF" id="PIRSF000350">
    <property type="entry name" value="Mercury_reductase_MerA"/>
    <property type="match status" value="1"/>
</dbReference>
<feature type="binding site" evidence="9">
    <location>
        <begin position="202"/>
        <end position="209"/>
    </location>
    <ligand>
        <name>NAD(+)</name>
        <dbReference type="ChEBI" id="CHEBI:57540"/>
    </ligand>
</feature>
<name>A0A0V0QGY4_PSEPJ</name>
<feature type="binding site" evidence="9">
    <location>
        <position position="335"/>
    </location>
    <ligand>
        <name>FAD</name>
        <dbReference type="ChEBI" id="CHEBI:57692"/>
    </ligand>
</feature>
<protein>
    <recommendedName>
        <fullName evidence="11">Dihydrolipoyl dehydrogenase</fullName>
        <ecNumber evidence="11">1.8.1.4</ecNumber>
    </recommendedName>
</protein>
<accession>A0A0V0QGY4</accession>
<evidence type="ECO:0000256" key="4">
    <source>
        <dbReference type="ARBA" id="ARBA00023002"/>
    </source>
</evidence>
<feature type="active site" description="Proton acceptor" evidence="8">
    <location>
        <position position="467"/>
    </location>
</feature>
<keyword evidence="2 11" id="KW-0285">Flavoprotein</keyword>
<gene>
    <name evidence="14" type="ORF">PPERSA_01323</name>
</gene>
<dbReference type="InterPro" id="IPR023753">
    <property type="entry name" value="FAD/NAD-binding_dom"/>
</dbReference>
<evidence type="ECO:0000259" key="12">
    <source>
        <dbReference type="Pfam" id="PF02852"/>
    </source>
</evidence>
<dbReference type="EMBL" id="LDAU01000170">
    <property type="protein sequence ID" value="KRX01420.1"/>
    <property type="molecule type" value="Genomic_DNA"/>
</dbReference>
<organism evidence="14 15">
    <name type="scientific">Pseudocohnilembus persalinus</name>
    <name type="common">Ciliate</name>
    <dbReference type="NCBI Taxonomy" id="266149"/>
    <lineage>
        <taxon>Eukaryota</taxon>
        <taxon>Sar</taxon>
        <taxon>Alveolata</taxon>
        <taxon>Ciliophora</taxon>
        <taxon>Intramacronucleata</taxon>
        <taxon>Oligohymenophorea</taxon>
        <taxon>Scuticociliatia</taxon>
        <taxon>Philasterida</taxon>
        <taxon>Pseudocohnilembidae</taxon>
        <taxon>Pseudocohnilembus</taxon>
    </lineage>
</organism>
<feature type="binding site" evidence="9">
    <location>
        <begin position="165"/>
        <end position="167"/>
    </location>
    <ligand>
        <name>FAD</name>
        <dbReference type="ChEBI" id="CHEBI:57692"/>
    </ligand>
</feature>
<keyword evidence="7 11" id="KW-0676">Redox-active center</keyword>
<comment type="catalytic activity">
    <reaction evidence="11">
        <text>N(6)-[(R)-dihydrolipoyl]-L-lysyl-[protein] + NAD(+) = N(6)-[(R)-lipoyl]-L-lysyl-[protein] + NADH + H(+)</text>
        <dbReference type="Rhea" id="RHEA:15045"/>
        <dbReference type="Rhea" id="RHEA-COMP:10474"/>
        <dbReference type="Rhea" id="RHEA-COMP:10475"/>
        <dbReference type="ChEBI" id="CHEBI:15378"/>
        <dbReference type="ChEBI" id="CHEBI:57540"/>
        <dbReference type="ChEBI" id="CHEBI:57945"/>
        <dbReference type="ChEBI" id="CHEBI:83099"/>
        <dbReference type="ChEBI" id="CHEBI:83100"/>
        <dbReference type="EC" id="1.8.1.4"/>
    </reaction>
</comment>
<evidence type="ECO:0000259" key="13">
    <source>
        <dbReference type="Pfam" id="PF07992"/>
    </source>
</evidence>
<comment type="cofactor">
    <cofactor evidence="9 11">
        <name>FAD</name>
        <dbReference type="ChEBI" id="CHEBI:57692"/>
    </cofactor>
    <text evidence="9 11">Binds 1 FAD per subunit.</text>
</comment>
<dbReference type="GO" id="GO:0006103">
    <property type="term" value="P:2-oxoglutarate metabolic process"/>
    <property type="evidence" value="ECO:0007669"/>
    <property type="project" value="TreeGrafter"/>
</dbReference>
<dbReference type="Gene3D" id="3.50.50.60">
    <property type="entry name" value="FAD/NAD(P)-binding domain"/>
    <property type="match status" value="2"/>
</dbReference>
<sequence length="488" mass="52287">MYKIAKNFTQKSFLYNPKFNFSQYDVVIIGGGPGGYVSAIKAGQLGLKTACVEGRGALGGTCLNVGCIPSKALLNISHKYEESVKDFKDLGIELETAPKVNWKQVQSKKNSIVSSLTGGIAGLFKKNKVDYIQGWGSLQNNNTVVVTNDKGENKTLETKNIILATGSEPSPFPGLDFDEKTIVSSTGALSFEKIPESLIVIGGGVIGIELGQVYQRLGTKVTVVEFMDTICATADQDMSKEFQKIVKKKGIQLMTGHKVLGGNNNGDSATIRVQPVKGGEEIQLTAEKVLVCTGRRPYTKGLGLENVGIESDKRGIISVNSHLQTKVNNIFAIGDIIPGPMLAHKAEEEGIAAVEHIAGKGGHINYATIPSVIYTEPEVAWVGKTEQECKSENIKYKIGKFPFLANSRAKANANTDGLIKVITEAETDKLIGVHILGAGAGEMIAEAVLGLEYGASAEDIARTCHAHPTLSEAMKEAMMAAYDKPIHF</sequence>
<dbReference type="InterPro" id="IPR016156">
    <property type="entry name" value="FAD/NAD-linked_Rdtase_dimer_sf"/>
</dbReference>
<feature type="binding site" evidence="9">
    <location>
        <begin position="341"/>
        <end position="344"/>
    </location>
    <ligand>
        <name>FAD</name>
        <dbReference type="ChEBI" id="CHEBI:57692"/>
    </ligand>
</feature>
<dbReference type="InterPro" id="IPR006258">
    <property type="entry name" value="Lipoamide_DH"/>
</dbReference>
<feature type="binding site" evidence="9">
    <location>
        <position position="294"/>
    </location>
    <ligand>
        <name>NAD(+)</name>
        <dbReference type="ChEBI" id="CHEBI:57540"/>
    </ligand>
</feature>
<keyword evidence="3 9" id="KW-0274">FAD</keyword>
<dbReference type="InterPro" id="IPR001100">
    <property type="entry name" value="Pyr_nuc-diS_OxRdtase"/>
</dbReference>
<dbReference type="PRINTS" id="PR00411">
    <property type="entry name" value="PNDRDTASEI"/>
</dbReference>
<evidence type="ECO:0000256" key="6">
    <source>
        <dbReference type="ARBA" id="ARBA00023157"/>
    </source>
</evidence>
<dbReference type="EC" id="1.8.1.4" evidence="11"/>
<evidence type="ECO:0000256" key="3">
    <source>
        <dbReference type="ARBA" id="ARBA00022827"/>
    </source>
</evidence>
<dbReference type="FunCoup" id="A0A0V0QGY4">
    <property type="interactions" value="263"/>
</dbReference>
<dbReference type="OMA" id="CAQLGMK"/>
<dbReference type="Proteomes" id="UP000054937">
    <property type="component" value="Unassembled WGS sequence"/>
</dbReference>
<keyword evidence="5 9" id="KW-0520">NAD</keyword>
<keyword evidence="4 11" id="KW-0560">Oxidoreductase</keyword>
<dbReference type="PROSITE" id="PS00076">
    <property type="entry name" value="PYRIDINE_REDOX_1"/>
    <property type="match status" value="1"/>
</dbReference>
<comment type="caution">
    <text evidence="14">The sequence shown here is derived from an EMBL/GenBank/DDBJ whole genome shotgun (WGS) entry which is preliminary data.</text>
</comment>
<dbReference type="GO" id="GO:0004148">
    <property type="term" value="F:dihydrolipoyl dehydrogenase (NADH) activity"/>
    <property type="evidence" value="ECO:0007669"/>
    <property type="project" value="UniProtKB-EC"/>
</dbReference>
<dbReference type="AlphaFoldDB" id="A0A0V0QGY4"/>
<evidence type="ECO:0000313" key="14">
    <source>
        <dbReference type="EMBL" id="KRX01420.1"/>
    </source>
</evidence>
<dbReference type="InterPro" id="IPR004099">
    <property type="entry name" value="Pyr_nucl-diS_OxRdtase_dimer"/>
</dbReference>
<evidence type="ECO:0000256" key="2">
    <source>
        <dbReference type="ARBA" id="ARBA00022630"/>
    </source>
</evidence>
<dbReference type="InParanoid" id="A0A0V0QGY4"/>
<feature type="disulfide bond" description="Redox-active" evidence="10">
    <location>
        <begin position="62"/>
        <end position="67"/>
    </location>
</feature>
<dbReference type="GO" id="GO:0005739">
    <property type="term" value="C:mitochondrion"/>
    <property type="evidence" value="ECO:0007669"/>
    <property type="project" value="TreeGrafter"/>
</dbReference>
<dbReference type="Gene3D" id="3.30.390.30">
    <property type="match status" value="1"/>
</dbReference>
<dbReference type="GO" id="GO:0045252">
    <property type="term" value="C:oxoglutarate dehydrogenase complex"/>
    <property type="evidence" value="ECO:0007669"/>
    <property type="project" value="TreeGrafter"/>
</dbReference>
<evidence type="ECO:0000256" key="11">
    <source>
        <dbReference type="RuleBase" id="RU003692"/>
    </source>
</evidence>
<dbReference type="Pfam" id="PF02852">
    <property type="entry name" value="Pyr_redox_dim"/>
    <property type="match status" value="1"/>
</dbReference>
<dbReference type="Pfam" id="PF07992">
    <property type="entry name" value="Pyr_redox_2"/>
    <property type="match status" value="1"/>
</dbReference>
<evidence type="ECO:0000313" key="15">
    <source>
        <dbReference type="Proteomes" id="UP000054937"/>
    </source>
</evidence>
<comment type="similarity">
    <text evidence="1 11">Belongs to the class-I pyridine nucleotide-disulfide oxidoreductase family.</text>
</comment>
<evidence type="ECO:0000256" key="10">
    <source>
        <dbReference type="PIRSR" id="PIRSR000350-4"/>
    </source>
</evidence>
<dbReference type="NCBIfam" id="TIGR01350">
    <property type="entry name" value="lipoamide_DH"/>
    <property type="match status" value="1"/>
</dbReference>
<dbReference type="SUPFAM" id="SSF55424">
    <property type="entry name" value="FAD/NAD-linked reductases, dimerisation (C-terminal) domain"/>
    <property type="match status" value="1"/>
</dbReference>
<evidence type="ECO:0000256" key="8">
    <source>
        <dbReference type="PIRSR" id="PIRSR000350-2"/>
    </source>
</evidence>
<dbReference type="PANTHER" id="PTHR22912">
    <property type="entry name" value="DISULFIDE OXIDOREDUCTASE"/>
    <property type="match status" value="1"/>
</dbReference>
<dbReference type="OrthoDB" id="361797at2759"/>
<feature type="domain" description="FAD/NAD(P)-binding" evidence="13">
    <location>
        <begin position="24"/>
        <end position="350"/>
    </location>
</feature>
<dbReference type="FunFam" id="3.50.50.60:FF:000001">
    <property type="entry name" value="Dihydrolipoyl dehydrogenase, mitochondrial"/>
    <property type="match status" value="1"/>
</dbReference>
<keyword evidence="15" id="KW-1185">Reference proteome</keyword>
<dbReference type="GO" id="GO:0050660">
    <property type="term" value="F:flavin adenine dinucleotide binding"/>
    <property type="evidence" value="ECO:0007669"/>
    <property type="project" value="InterPro"/>
</dbReference>
<reference evidence="14 15" key="1">
    <citation type="journal article" date="2015" name="Sci. Rep.">
        <title>Genome of the facultative scuticociliatosis pathogen Pseudocohnilembus persalinus provides insight into its virulence through horizontal gene transfer.</title>
        <authorList>
            <person name="Xiong J."/>
            <person name="Wang G."/>
            <person name="Cheng J."/>
            <person name="Tian M."/>
            <person name="Pan X."/>
            <person name="Warren A."/>
            <person name="Jiang C."/>
            <person name="Yuan D."/>
            <person name="Miao W."/>
        </authorList>
    </citation>
    <scope>NUCLEOTIDE SEQUENCE [LARGE SCALE GENOMIC DNA]</scope>
    <source>
        <strain evidence="14">36N120E</strain>
    </source>
</reference>
<proteinExistence type="inferred from homology"/>